<keyword evidence="1 8" id="KW-0812">Transmembrane</keyword>
<dbReference type="InterPro" id="IPR045119">
    <property type="entry name" value="SUN1-5"/>
</dbReference>
<comment type="subcellular location">
    <subcellularLocation>
        <location evidence="5">Nucleus inner membrane</location>
        <topology evidence="5">Single-pass type II membrane protein</topology>
    </subcellularLocation>
</comment>
<feature type="domain" description="SUN" evidence="9">
    <location>
        <begin position="294"/>
        <end position="455"/>
    </location>
</feature>
<reference evidence="10" key="1">
    <citation type="submission" date="2020-06" db="EMBL/GenBank/DDBJ databases">
        <authorList>
            <consortium name="Wellcome Sanger Institute Data Sharing"/>
        </authorList>
    </citation>
    <scope>NUCLEOTIDE SEQUENCE [LARGE SCALE GENOMIC DNA]</scope>
</reference>
<evidence type="ECO:0000256" key="6">
    <source>
        <dbReference type="SAM" id="Coils"/>
    </source>
</evidence>
<evidence type="ECO:0000256" key="2">
    <source>
        <dbReference type="ARBA" id="ARBA00022989"/>
    </source>
</evidence>
<dbReference type="PROSITE" id="PS51469">
    <property type="entry name" value="SUN"/>
    <property type="match status" value="1"/>
</dbReference>
<dbReference type="RefSeq" id="XP_028312318.1">
    <property type="nucleotide sequence ID" value="XM_028456517.1"/>
</dbReference>
<dbReference type="PANTHER" id="PTHR12911">
    <property type="entry name" value="SAD1/UNC-84-LIKE PROTEIN-RELATED"/>
    <property type="match status" value="1"/>
</dbReference>
<dbReference type="GO" id="GO:0005637">
    <property type="term" value="C:nuclear inner membrane"/>
    <property type="evidence" value="ECO:0007669"/>
    <property type="project" value="UniProtKB-SubCell"/>
</dbReference>
<dbReference type="GO" id="GO:0034993">
    <property type="term" value="C:meiotic nuclear membrane microtubule tethering complex"/>
    <property type="evidence" value="ECO:0007669"/>
    <property type="project" value="TreeGrafter"/>
</dbReference>
<dbReference type="Ensembl" id="ENSGWIT00000000215.1">
    <property type="protein sequence ID" value="ENSGWIP00000000196.1"/>
    <property type="gene ID" value="ENSGWIG00000000113.1"/>
</dbReference>
<accession>A0A8C5D3J8</accession>
<feature type="region of interest" description="Disordered" evidence="7">
    <location>
        <begin position="39"/>
        <end position="67"/>
    </location>
</feature>
<reference evidence="10" key="2">
    <citation type="submission" date="2025-08" db="UniProtKB">
        <authorList>
            <consortium name="Ensembl"/>
        </authorList>
    </citation>
    <scope>IDENTIFICATION</scope>
</reference>
<evidence type="ECO:0000259" key="9">
    <source>
        <dbReference type="PROSITE" id="PS51469"/>
    </source>
</evidence>
<keyword evidence="3 6" id="KW-0175">Coiled coil</keyword>
<keyword evidence="11" id="KW-1185">Reference proteome</keyword>
<evidence type="ECO:0000256" key="1">
    <source>
        <dbReference type="ARBA" id="ARBA00022692"/>
    </source>
</evidence>
<evidence type="ECO:0000256" key="4">
    <source>
        <dbReference type="ARBA" id="ARBA00023136"/>
    </source>
</evidence>
<dbReference type="GO" id="GO:0043495">
    <property type="term" value="F:protein-membrane adaptor activity"/>
    <property type="evidence" value="ECO:0007669"/>
    <property type="project" value="TreeGrafter"/>
</dbReference>
<keyword evidence="2 8" id="KW-1133">Transmembrane helix</keyword>
<evidence type="ECO:0000256" key="3">
    <source>
        <dbReference type="ARBA" id="ARBA00023054"/>
    </source>
</evidence>
<dbReference type="Pfam" id="PF07738">
    <property type="entry name" value="Sad1_UNC"/>
    <property type="match status" value="1"/>
</dbReference>
<dbReference type="PANTHER" id="PTHR12911:SF22">
    <property type="entry name" value="SUN DOMAIN-CONTAINING PROTEIN 2"/>
    <property type="match status" value="1"/>
</dbReference>
<dbReference type="OrthoDB" id="342281at2759"/>
<feature type="coiled-coil region" evidence="6">
    <location>
        <begin position="178"/>
        <end position="230"/>
    </location>
</feature>
<keyword evidence="4 8" id="KW-0472">Membrane</keyword>
<sequence length="457" mass="51892">MPRRSARLISRGYYKADKESNFGTVNQSYNDTVQNFRRKCGRPKSRSNVESAPAHTEQQDDNNDNPSFRPPAVNALLSSCMMKPCFLILLPLLLLSFWWLCPFCTPFIASIFPDLAVYGQPVPIRQDALYADVEAKMDHFLADMWQDYKHLLAETKHGVQLDMVDLKKHLKDVNANSRLNLKQEISALDKQISDYHKEGQSAAASLMLKIERLEAENAKLNEEMSSIKLTPPPVPEPDTSSSPVHHLTPELEQAMENWFSARVQEHEATRPSQGTDSESPWADRMPDFTLESQGGSVINTRCSETYHQRTAYLNIFGFLFWYPSESPRVVIQGHPVLLPGKCWAFHGAQGTLAISLSHPVSITHVTLDHLPRYKAPTGRIDSAPKDFEVYGMTNENEERTLLGRFTYDQYGEPTQTFELPSPSDVHHSVELHVLSNWGQDEFTCLYRFRVHGKVVST</sequence>
<gene>
    <name evidence="10" type="primary">LOC114469233</name>
</gene>
<evidence type="ECO:0000256" key="5">
    <source>
        <dbReference type="ARBA" id="ARBA00037816"/>
    </source>
</evidence>
<organism evidence="10 11">
    <name type="scientific">Gouania willdenowi</name>
    <name type="common">Blunt-snouted clingfish</name>
    <name type="synonym">Lepadogaster willdenowi</name>
    <dbReference type="NCBI Taxonomy" id="441366"/>
    <lineage>
        <taxon>Eukaryota</taxon>
        <taxon>Metazoa</taxon>
        <taxon>Chordata</taxon>
        <taxon>Craniata</taxon>
        <taxon>Vertebrata</taxon>
        <taxon>Euteleostomi</taxon>
        <taxon>Actinopterygii</taxon>
        <taxon>Neopterygii</taxon>
        <taxon>Teleostei</taxon>
        <taxon>Neoteleostei</taxon>
        <taxon>Acanthomorphata</taxon>
        <taxon>Ovalentaria</taxon>
        <taxon>Blenniimorphae</taxon>
        <taxon>Blenniiformes</taxon>
        <taxon>Gobiesocoidei</taxon>
        <taxon>Gobiesocidae</taxon>
        <taxon>Gobiesocinae</taxon>
        <taxon>Gouania</taxon>
    </lineage>
</organism>
<dbReference type="Proteomes" id="UP000694680">
    <property type="component" value="Chromosome 1"/>
</dbReference>
<dbReference type="InterPro" id="IPR012919">
    <property type="entry name" value="SUN_dom"/>
</dbReference>
<proteinExistence type="predicted"/>
<name>A0A8C5D3J8_GOUWI</name>
<dbReference type="AlphaFoldDB" id="A0A8C5D3J8"/>
<protein>
    <submittedName>
        <fullName evidence="10">Uncharacterized LOC114469233</fullName>
    </submittedName>
</protein>
<dbReference type="FunFam" id="2.60.120.260:FF:000009">
    <property type="entry name" value="SUN domain-containing protein 1 isoform X1"/>
    <property type="match status" value="1"/>
</dbReference>
<feature type="transmembrane region" description="Helical" evidence="8">
    <location>
        <begin position="84"/>
        <end position="100"/>
    </location>
</feature>
<evidence type="ECO:0000313" key="10">
    <source>
        <dbReference type="Ensembl" id="ENSGWIP00000000196.1"/>
    </source>
</evidence>
<reference evidence="10" key="3">
    <citation type="submission" date="2025-09" db="UniProtKB">
        <authorList>
            <consortium name="Ensembl"/>
        </authorList>
    </citation>
    <scope>IDENTIFICATION</scope>
</reference>
<evidence type="ECO:0000313" key="11">
    <source>
        <dbReference type="Proteomes" id="UP000694680"/>
    </source>
</evidence>
<evidence type="ECO:0000256" key="7">
    <source>
        <dbReference type="SAM" id="MobiDB-lite"/>
    </source>
</evidence>
<dbReference type="GeneID" id="114469233"/>
<dbReference type="Gene3D" id="2.60.120.260">
    <property type="entry name" value="Galactose-binding domain-like"/>
    <property type="match status" value="1"/>
</dbReference>
<evidence type="ECO:0000256" key="8">
    <source>
        <dbReference type="SAM" id="Phobius"/>
    </source>
</evidence>